<dbReference type="AlphaFoldDB" id="A0A517N2P4"/>
<keyword evidence="2" id="KW-1185">Reference proteome</keyword>
<sequence length="41" mass="4040">MSAAYEVVVAGASAGEVATTGATWAELADESQSKLAGEVIV</sequence>
<dbReference type="Proteomes" id="UP000319852">
    <property type="component" value="Chromosome"/>
</dbReference>
<reference evidence="1 2" key="1">
    <citation type="submission" date="2019-02" db="EMBL/GenBank/DDBJ databases">
        <title>Deep-cultivation of Planctomycetes and their phenomic and genomic characterization uncovers novel biology.</title>
        <authorList>
            <person name="Wiegand S."/>
            <person name="Jogler M."/>
            <person name="Boedeker C."/>
            <person name="Pinto D."/>
            <person name="Vollmers J."/>
            <person name="Rivas-Marin E."/>
            <person name="Kohn T."/>
            <person name="Peeters S.H."/>
            <person name="Heuer A."/>
            <person name="Rast P."/>
            <person name="Oberbeckmann S."/>
            <person name="Bunk B."/>
            <person name="Jeske O."/>
            <person name="Meyerdierks A."/>
            <person name="Storesund J.E."/>
            <person name="Kallscheuer N."/>
            <person name="Luecker S."/>
            <person name="Lage O.M."/>
            <person name="Pohl T."/>
            <person name="Merkel B.J."/>
            <person name="Hornburger P."/>
            <person name="Mueller R.-W."/>
            <person name="Bruemmer F."/>
            <person name="Labrenz M."/>
            <person name="Spormann A.M."/>
            <person name="Op den Camp H."/>
            <person name="Overmann J."/>
            <person name="Amann R."/>
            <person name="Jetten M.S.M."/>
            <person name="Mascher T."/>
            <person name="Medema M.H."/>
            <person name="Devos D.P."/>
            <person name="Kaster A.-K."/>
            <person name="Ovreas L."/>
            <person name="Rohde M."/>
            <person name="Galperin M.Y."/>
            <person name="Jogler C."/>
        </authorList>
    </citation>
    <scope>NUCLEOTIDE SEQUENCE [LARGE SCALE GENOMIC DNA]</scope>
    <source>
        <strain evidence="1 2">HG15A2</strain>
    </source>
</reference>
<evidence type="ECO:0000313" key="1">
    <source>
        <dbReference type="EMBL" id="QDT01268.1"/>
    </source>
</evidence>
<accession>A0A517N2P4</accession>
<evidence type="ECO:0000313" key="2">
    <source>
        <dbReference type="Proteomes" id="UP000319852"/>
    </source>
</evidence>
<protein>
    <submittedName>
        <fullName evidence="1">Uncharacterized protein</fullName>
    </submittedName>
</protein>
<dbReference type="RefSeq" id="WP_261342141.1">
    <property type="nucleotide sequence ID" value="NZ_CP036263.1"/>
</dbReference>
<organism evidence="1 2">
    <name type="scientific">Adhaeretor mobilis</name>
    <dbReference type="NCBI Taxonomy" id="1930276"/>
    <lineage>
        <taxon>Bacteria</taxon>
        <taxon>Pseudomonadati</taxon>
        <taxon>Planctomycetota</taxon>
        <taxon>Planctomycetia</taxon>
        <taxon>Pirellulales</taxon>
        <taxon>Lacipirellulaceae</taxon>
        <taxon>Adhaeretor</taxon>
    </lineage>
</organism>
<dbReference type="KEGG" id="amob:HG15A2_46100"/>
<gene>
    <name evidence="1" type="ORF">HG15A2_46100</name>
</gene>
<dbReference type="EMBL" id="CP036263">
    <property type="protein sequence ID" value="QDT01268.1"/>
    <property type="molecule type" value="Genomic_DNA"/>
</dbReference>
<proteinExistence type="predicted"/>
<name>A0A517N2P4_9BACT</name>